<sequence length="195" mass="21155">MWWSEARPVSVPHPTRRAWLLGLAAAPLAAGLGGCGFELRRPPELPYTRIALVGFPPRSPMEAALRAALPSSAEVVQSTAQAEVVLTALDDRTYRIVAASTTAGQVREFRLRAQLKFRLSRPDGRVLLGDTELQRERDLSYTETAALSKQVEEEALLQEMRDDLAQQVLRMLVVAAKKPLPPLPAASPAAAASAP</sequence>
<dbReference type="InterPro" id="IPR007485">
    <property type="entry name" value="LPS_assembly_LptE"/>
</dbReference>
<gene>
    <name evidence="6" type="primary">lptE</name>
    <name evidence="7" type="ORF">F7Q92_15695</name>
</gene>
<dbReference type="Gene3D" id="3.30.160.150">
    <property type="entry name" value="Lipoprotein like domain"/>
    <property type="match status" value="1"/>
</dbReference>
<dbReference type="GO" id="GO:0001530">
    <property type="term" value="F:lipopolysaccharide binding"/>
    <property type="evidence" value="ECO:0007669"/>
    <property type="project" value="TreeGrafter"/>
</dbReference>
<keyword evidence="1 6" id="KW-0732">Signal</keyword>
<comment type="caution">
    <text evidence="7">The sequence shown here is derived from an EMBL/GenBank/DDBJ whole genome shotgun (WGS) entry which is preliminary data.</text>
</comment>
<dbReference type="HAMAP" id="MF_01186">
    <property type="entry name" value="LPS_assembly_LptE"/>
    <property type="match status" value="1"/>
</dbReference>
<name>A0A643FAD2_IDEDE</name>
<keyword evidence="3 6" id="KW-0564">Palmitate</keyword>
<keyword evidence="5 6" id="KW-0449">Lipoprotein</keyword>
<dbReference type="GO" id="GO:0009279">
    <property type="term" value="C:cell outer membrane"/>
    <property type="evidence" value="ECO:0007669"/>
    <property type="project" value="UniProtKB-SubCell"/>
</dbReference>
<evidence type="ECO:0000256" key="2">
    <source>
        <dbReference type="ARBA" id="ARBA00023136"/>
    </source>
</evidence>
<comment type="subunit">
    <text evidence="6">Component of the lipopolysaccharide transport and assembly complex. Interacts with LptD.</text>
</comment>
<dbReference type="Proteomes" id="UP000430120">
    <property type="component" value="Unassembled WGS sequence"/>
</dbReference>
<dbReference type="PANTHER" id="PTHR38098">
    <property type="entry name" value="LPS-ASSEMBLY LIPOPROTEIN LPTE"/>
    <property type="match status" value="1"/>
</dbReference>
<comment type="subcellular location">
    <subcellularLocation>
        <location evidence="6">Cell outer membrane</location>
        <topology evidence="6">Lipid-anchor</topology>
    </subcellularLocation>
</comment>
<dbReference type="OrthoDB" id="5298094at2"/>
<dbReference type="GO" id="GO:0015920">
    <property type="term" value="P:lipopolysaccharide transport"/>
    <property type="evidence" value="ECO:0007669"/>
    <property type="project" value="TreeGrafter"/>
</dbReference>
<evidence type="ECO:0000313" key="8">
    <source>
        <dbReference type="Proteomes" id="UP000430120"/>
    </source>
</evidence>
<evidence type="ECO:0000256" key="6">
    <source>
        <dbReference type="HAMAP-Rule" id="MF_01186"/>
    </source>
</evidence>
<dbReference type="GO" id="GO:1990351">
    <property type="term" value="C:transporter complex"/>
    <property type="evidence" value="ECO:0007669"/>
    <property type="project" value="TreeGrafter"/>
</dbReference>
<evidence type="ECO:0000256" key="3">
    <source>
        <dbReference type="ARBA" id="ARBA00023139"/>
    </source>
</evidence>
<dbReference type="GO" id="GO:0043165">
    <property type="term" value="P:Gram-negative-bacterium-type cell outer membrane assembly"/>
    <property type="evidence" value="ECO:0007669"/>
    <property type="project" value="UniProtKB-UniRule"/>
</dbReference>
<dbReference type="AlphaFoldDB" id="A0A643FAD2"/>
<comment type="similarity">
    <text evidence="6">Belongs to the LptE lipoprotein family.</text>
</comment>
<proteinExistence type="inferred from homology"/>
<evidence type="ECO:0000256" key="4">
    <source>
        <dbReference type="ARBA" id="ARBA00023237"/>
    </source>
</evidence>
<dbReference type="PROSITE" id="PS51257">
    <property type="entry name" value="PROKAR_LIPOPROTEIN"/>
    <property type="match status" value="1"/>
</dbReference>
<dbReference type="Pfam" id="PF04390">
    <property type="entry name" value="LptE"/>
    <property type="match status" value="1"/>
</dbReference>
<comment type="function">
    <text evidence="6">Together with LptD, is involved in the assembly of lipopolysaccharide (LPS) at the surface of the outer membrane. Required for the proper assembly of LptD. Binds LPS and may serve as the LPS recognition site at the outer membrane.</text>
</comment>
<accession>A0A643FAD2</accession>
<dbReference type="EMBL" id="VZPB01000042">
    <property type="protein sequence ID" value="KAB0578186.1"/>
    <property type="molecule type" value="Genomic_DNA"/>
</dbReference>
<dbReference type="PANTHER" id="PTHR38098:SF1">
    <property type="entry name" value="LPS-ASSEMBLY LIPOPROTEIN LPTE"/>
    <property type="match status" value="1"/>
</dbReference>
<keyword evidence="2 6" id="KW-0472">Membrane</keyword>
<keyword evidence="4 6" id="KW-0998">Cell outer membrane</keyword>
<reference evidence="7 8" key="1">
    <citation type="submission" date="2019-09" db="EMBL/GenBank/DDBJ databases">
        <title>Draft genome sequences of 48 bacterial type strains from the CCUG.</title>
        <authorList>
            <person name="Tunovic T."/>
            <person name="Pineiro-Iglesias B."/>
            <person name="Unosson C."/>
            <person name="Inganas E."/>
            <person name="Ohlen M."/>
            <person name="Cardew S."/>
            <person name="Jensie-Markopoulos S."/>
            <person name="Salva-Serra F."/>
            <person name="Jaen-Luchoro D."/>
            <person name="Karlsson R."/>
            <person name="Svensson-Stadler L."/>
            <person name="Chun J."/>
            <person name="Moore E."/>
        </authorList>
    </citation>
    <scope>NUCLEOTIDE SEQUENCE [LARGE SCALE GENOMIC DNA]</scope>
    <source>
        <strain evidence="7 8">CCUG 30977</strain>
    </source>
</reference>
<evidence type="ECO:0000313" key="7">
    <source>
        <dbReference type="EMBL" id="KAB0578186.1"/>
    </source>
</evidence>
<evidence type="ECO:0000256" key="5">
    <source>
        <dbReference type="ARBA" id="ARBA00023288"/>
    </source>
</evidence>
<evidence type="ECO:0000256" key="1">
    <source>
        <dbReference type="ARBA" id="ARBA00022729"/>
    </source>
</evidence>
<organism evidence="7 8">
    <name type="scientific">Ideonella dechloratans</name>
    <dbReference type="NCBI Taxonomy" id="36863"/>
    <lineage>
        <taxon>Bacteria</taxon>
        <taxon>Pseudomonadati</taxon>
        <taxon>Pseudomonadota</taxon>
        <taxon>Betaproteobacteria</taxon>
        <taxon>Burkholderiales</taxon>
        <taxon>Sphaerotilaceae</taxon>
        <taxon>Ideonella</taxon>
    </lineage>
</organism>
<protein>
    <recommendedName>
        <fullName evidence="6">LPS-assembly lipoprotein LptE</fullName>
    </recommendedName>
</protein>
<keyword evidence="8" id="KW-1185">Reference proteome</keyword>